<dbReference type="EMBL" id="CP068108">
    <property type="protein sequence ID" value="QQU00193.1"/>
    <property type="molecule type" value="Genomic_DNA"/>
</dbReference>
<dbReference type="InterPro" id="IPR001789">
    <property type="entry name" value="Sig_transdc_resp-reg_receiver"/>
</dbReference>
<dbReference type="PROSITE" id="PS50930">
    <property type="entry name" value="HTH_LYTTR"/>
    <property type="match status" value="1"/>
</dbReference>
<gene>
    <name evidence="4" type="ORF">I6I88_18865</name>
</gene>
<feature type="domain" description="HTH LytTR-type" evidence="3">
    <location>
        <begin position="142"/>
        <end position="214"/>
    </location>
</feature>
<dbReference type="SUPFAM" id="SSF52172">
    <property type="entry name" value="CheY-like"/>
    <property type="match status" value="1"/>
</dbReference>
<dbReference type="SMART" id="SM00448">
    <property type="entry name" value="REC"/>
    <property type="match status" value="1"/>
</dbReference>
<protein>
    <submittedName>
        <fullName evidence="4">Response regulator transcription factor</fullName>
    </submittedName>
</protein>
<accession>A0A9Q6Z8R2</accession>
<dbReference type="Proteomes" id="UP000596202">
    <property type="component" value="Chromosome"/>
</dbReference>
<dbReference type="SMART" id="SM00850">
    <property type="entry name" value="LytTR"/>
    <property type="match status" value="1"/>
</dbReference>
<evidence type="ECO:0000259" key="3">
    <source>
        <dbReference type="PROSITE" id="PS50930"/>
    </source>
</evidence>
<evidence type="ECO:0000256" key="1">
    <source>
        <dbReference type="PROSITE-ProRule" id="PRU00169"/>
    </source>
</evidence>
<organism evidence="4 5">
    <name type="scientific">Myroides odoratus</name>
    <name type="common">Flavobacterium odoratum</name>
    <dbReference type="NCBI Taxonomy" id="256"/>
    <lineage>
        <taxon>Bacteria</taxon>
        <taxon>Pseudomonadati</taxon>
        <taxon>Bacteroidota</taxon>
        <taxon>Flavobacteriia</taxon>
        <taxon>Flavobacteriales</taxon>
        <taxon>Flavobacteriaceae</taxon>
        <taxon>Myroides</taxon>
    </lineage>
</organism>
<keyword evidence="1" id="KW-0597">Phosphoprotein</keyword>
<dbReference type="OrthoDB" id="2168082at2"/>
<dbReference type="InterPro" id="IPR007492">
    <property type="entry name" value="LytTR_DNA-bd_dom"/>
</dbReference>
<dbReference type="GeneID" id="93529755"/>
<evidence type="ECO:0000259" key="2">
    <source>
        <dbReference type="PROSITE" id="PS50110"/>
    </source>
</evidence>
<dbReference type="GO" id="GO:0003677">
    <property type="term" value="F:DNA binding"/>
    <property type="evidence" value="ECO:0007669"/>
    <property type="project" value="InterPro"/>
</dbReference>
<dbReference type="Pfam" id="PF04397">
    <property type="entry name" value="LytTR"/>
    <property type="match status" value="1"/>
</dbReference>
<dbReference type="PANTHER" id="PTHR45526:SF1">
    <property type="entry name" value="TRANSCRIPTIONAL REGULATORY PROTEIN DCUR-RELATED"/>
    <property type="match status" value="1"/>
</dbReference>
<sequence length="242" mass="28183">MNQIRCFILDDEPMAISLLMEYAKKIPQLLLVGSSTSALEALKFFEEETIDLLFIDIQMPELTGLQIMDILGNRTKYIVTSAYSEYALKGYEYQVLDYLLKPISFERFYKSVQKAKEYFQPVVQPSTPASSAPPIKGDADFLFVKTDGKLIKIFLKDLLFVEGLKDYLCLHLRLEKIIILDTFLELGKKLPSDDFMRVHKSYVVRLDQIDTIERNRIFINDKIIPIGKTYVDHFQQWVKEHH</sequence>
<name>A0A9Q6Z8R2_MYROD</name>
<dbReference type="Pfam" id="PF00072">
    <property type="entry name" value="Response_reg"/>
    <property type="match status" value="1"/>
</dbReference>
<feature type="domain" description="Response regulatory" evidence="2">
    <location>
        <begin position="5"/>
        <end position="116"/>
    </location>
</feature>
<reference evidence="4 5" key="1">
    <citation type="submission" date="2021-01" db="EMBL/GenBank/DDBJ databases">
        <title>FDA dAtabase for Regulatory Grade micrObial Sequences (FDA-ARGOS): Supporting development and validation of Infectious Disease Dx tests.</title>
        <authorList>
            <person name="Sproer C."/>
            <person name="Gronow S."/>
            <person name="Severitt S."/>
            <person name="Schroder I."/>
            <person name="Tallon L."/>
            <person name="Sadzewicz L."/>
            <person name="Zhao X."/>
            <person name="Boylan J."/>
            <person name="Ott S."/>
            <person name="Bowen H."/>
            <person name="Vavikolanu K."/>
            <person name="Mehta A."/>
            <person name="Aluvathingal J."/>
            <person name="Nadendla S."/>
            <person name="Lowell S."/>
            <person name="Myers T."/>
            <person name="Yan Y."/>
            <person name="Sichtig H."/>
        </authorList>
    </citation>
    <scope>NUCLEOTIDE SEQUENCE [LARGE SCALE GENOMIC DNA]</scope>
    <source>
        <strain evidence="4 5">FDAARGOS_1131</strain>
    </source>
</reference>
<dbReference type="InterPro" id="IPR011006">
    <property type="entry name" value="CheY-like_superfamily"/>
</dbReference>
<proteinExistence type="predicted"/>
<dbReference type="RefSeq" id="WP_002989244.1">
    <property type="nucleotide sequence ID" value="NZ_CP068108.1"/>
</dbReference>
<dbReference type="PANTHER" id="PTHR45526">
    <property type="entry name" value="TRANSCRIPTIONAL REGULATORY PROTEIN DPIA"/>
    <property type="match status" value="1"/>
</dbReference>
<evidence type="ECO:0000313" key="4">
    <source>
        <dbReference type="EMBL" id="QQU00193.1"/>
    </source>
</evidence>
<dbReference type="Gene3D" id="2.40.50.1020">
    <property type="entry name" value="LytTr DNA-binding domain"/>
    <property type="match status" value="1"/>
</dbReference>
<dbReference type="AlphaFoldDB" id="A0A9Q6Z8R2"/>
<feature type="modified residue" description="4-aspartylphosphate" evidence="1">
    <location>
        <position position="56"/>
    </location>
</feature>
<dbReference type="Gene3D" id="3.40.50.2300">
    <property type="match status" value="1"/>
</dbReference>
<dbReference type="InterPro" id="IPR051271">
    <property type="entry name" value="2C-system_Tx_regulators"/>
</dbReference>
<dbReference type="PROSITE" id="PS50110">
    <property type="entry name" value="RESPONSE_REGULATORY"/>
    <property type="match status" value="1"/>
</dbReference>
<dbReference type="GO" id="GO:0000156">
    <property type="term" value="F:phosphorelay response regulator activity"/>
    <property type="evidence" value="ECO:0007669"/>
    <property type="project" value="TreeGrafter"/>
</dbReference>
<evidence type="ECO:0000313" key="5">
    <source>
        <dbReference type="Proteomes" id="UP000596202"/>
    </source>
</evidence>